<dbReference type="EMBL" id="LXQA010080477">
    <property type="protein sequence ID" value="MCI11515.1"/>
    <property type="molecule type" value="Genomic_DNA"/>
</dbReference>
<dbReference type="Proteomes" id="UP000265520">
    <property type="component" value="Unassembled WGS sequence"/>
</dbReference>
<evidence type="ECO:0000313" key="1">
    <source>
        <dbReference type="EMBL" id="MCI11515.1"/>
    </source>
</evidence>
<keyword evidence="2" id="KW-1185">Reference proteome</keyword>
<organism evidence="1 2">
    <name type="scientific">Trifolium medium</name>
    <dbReference type="NCBI Taxonomy" id="97028"/>
    <lineage>
        <taxon>Eukaryota</taxon>
        <taxon>Viridiplantae</taxon>
        <taxon>Streptophyta</taxon>
        <taxon>Embryophyta</taxon>
        <taxon>Tracheophyta</taxon>
        <taxon>Spermatophyta</taxon>
        <taxon>Magnoliopsida</taxon>
        <taxon>eudicotyledons</taxon>
        <taxon>Gunneridae</taxon>
        <taxon>Pentapetalae</taxon>
        <taxon>rosids</taxon>
        <taxon>fabids</taxon>
        <taxon>Fabales</taxon>
        <taxon>Fabaceae</taxon>
        <taxon>Papilionoideae</taxon>
        <taxon>50 kb inversion clade</taxon>
        <taxon>NPAAA clade</taxon>
        <taxon>Hologalegina</taxon>
        <taxon>IRL clade</taxon>
        <taxon>Trifolieae</taxon>
        <taxon>Trifolium</taxon>
    </lineage>
</organism>
<comment type="caution">
    <text evidence="1">The sequence shown here is derived from an EMBL/GenBank/DDBJ whole genome shotgun (WGS) entry which is preliminary data.</text>
</comment>
<dbReference type="AlphaFoldDB" id="A0A392PKT9"/>
<name>A0A392PKT9_9FABA</name>
<feature type="non-terminal residue" evidence="1">
    <location>
        <position position="1"/>
    </location>
</feature>
<accession>A0A392PKT9</accession>
<reference evidence="1 2" key="1">
    <citation type="journal article" date="2018" name="Front. Plant Sci.">
        <title>Red Clover (Trifolium pratense) and Zigzag Clover (T. medium) - A Picture of Genomic Similarities and Differences.</title>
        <authorList>
            <person name="Dluhosova J."/>
            <person name="Istvanek J."/>
            <person name="Nedelnik J."/>
            <person name="Repkova J."/>
        </authorList>
    </citation>
    <scope>NUCLEOTIDE SEQUENCE [LARGE SCALE GENOMIC DNA]</scope>
    <source>
        <strain evidence="2">cv. 10/8</strain>
        <tissue evidence="1">Leaf</tissue>
    </source>
</reference>
<evidence type="ECO:0000313" key="2">
    <source>
        <dbReference type="Proteomes" id="UP000265520"/>
    </source>
</evidence>
<sequence length="54" mass="6293">IGEKKKIVTRLEHALKVVICKSVGKQENILAQKEYEQRDLRISFTISTIFIYIT</sequence>
<protein>
    <submittedName>
        <fullName evidence="1">Uncharacterized protein</fullName>
    </submittedName>
</protein>
<proteinExistence type="predicted"/>